<evidence type="ECO:0000259" key="12">
    <source>
        <dbReference type="PROSITE" id="PS52015"/>
    </source>
</evidence>
<dbReference type="Pfam" id="PF03544">
    <property type="entry name" value="TonB_C"/>
    <property type="match status" value="1"/>
</dbReference>
<dbReference type="PANTHER" id="PTHR33446:SF2">
    <property type="entry name" value="PROTEIN TONB"/>
    <property type="match status" value="1"/>
</dbReference>
<dbReference type="GO" id="GO:0030288">
    <property type="term" value="C:outer membrane-bounded periplasmic space"/>
    <property type="evidence" value="ECO:0007669"/>
    <property type="project" value="InterPro"/>
</dbReference>
<feature type="transmembrane region" description="Helical" evidence="11">
    <location>
        <begin position="12"/>
        <end position="32"/>
    </location>
</feature>
<feature type="region of interest" description="Disordered" evidence="10">
    <location>
        <begin position="65"/>
        <end position="144"/>
    </location>
</feature>
<reference evidence="13 14" key="1">
    <citation type="submission" date="2016-07" db="EMBL/GenBank/DDBJ databases">
        <title>Comparative genomics of the Campylobacter concisus group.</title>
        <authorList>
            <person name="Miller W.G."/>
            <person name="Yee E."/>
            <person name="Chapman M.H."/>
            <person name="Huynh S."/>
            <person name="Bono J.L."/>
            <person name="On S.L.W."/>
            <person name="StLeger J."/>
            <person name="Foster G."/>
            <person name="Parker C.T."/>
        </authorList>
    </citation>
    <scope>NUCLEOTIDE SEQUENCE [LARGE SCALE GENOMIC DNA]</scope>
    <source>
        <strain evidence="13 14">CCUG 21559</strain>
    </source>
</reference>
<keyword evidence="9 11" id="KW-0472">Membrane</keyword>
<dbReference type="EMBL" id="CP012542">
    <property type="protein sequence ID" value="QCD44595.1"/>
    <property type="molecule type" value="Genomic_DNA"/>
</dbReference>
<evidence type="ECO:0000256" key="2">
    <source>
        <dbReference type="ARBA" id="ARBA00006555"/>
    </source>
</evidence>
<keyword evidence="7" id="KW-0653">Protein transport</keyword>
<dbReference type="InterPro" id="IPR003538">
    <property type="entry name" value="TonB"/>
</dbReference>
<keyword evidence="8 11" id="KW-1133">Transmembrane helix</keyword>
<feature type="compositionally biased region" description="Polar residues" evidence="10">
    <location>
        <begin position="128"/>
        <end position="144"/>
    </location>
</feature>
<evidence type="ECO:0000256" key="10">
    <source>
        <dbReference type="SAM" id="MobiDB-lite"/>
    </source>
</evidence>
<evidence type="ECO:0000256" key="3">
    <source>
        <dbReference type="ARBA" id="ARBA00022448"/>
    </source>
</evidence>
<comment type="subcellular location">
    <subcellularLocation>
        <location evidence="1">Cell inner membrane</location>
        <topology evidence="1">Single-pass membrane protein</topology>
        <orientation evidence="1">Periplasmic side</orientation>
    </subcellularLocation>
</comment>
<dbReference type="InterPro" id="IPR051045">
    <property type="entry name" value="TonB-dependent_transducer"/>
</dbReference>
<evidence type="ECO:0000256" key="5">
    <source>
        <dbReference type="ARBA" id="ARBA00022519"/>
    </source>
</evidence>
<dbReference type="RefSeq" id="WP_171993671.1">
    <property type="nucleotide sequence ID" value="NZ_CP012542.1"/>
</dbReference>
<dbReference type="PRINTS" id="PR01374">
    <property type="entry name" value="TONBPROTEIN"/>
</dbReference>
<dbReference type="GO" id="GO:0015031">
    <property type="term" value="P:protein transport"/>
    <property type="evidence" value="ECO:0007669"/>
    <property type="project" value="UniProtKB-KW"/>
</dbReference>
<evidence type="ECO:0000256" key="6">
    <source>
        <dbReference type="ARBA" id="ARBA00022692"/>
    </source>
</evidence>
<dbReference type="InterPro" id="IPR006260">
    <property type="entry name" value="TonB/TolA_C"/>
</dbReference>
<dbReference type="Proteomes" id="UP000503264">
    <property type="component" value="Chromosome"/>
</dbReference>
<feature type="compositionally biased region" description="Pro residues" evidence="10">
    <location>
        <begin position="67"/>
        <end position="80"/>
    </location>
</feature>
<keyword evidence="4" id="KW-1003">Cell membrane</keyword>
<sequence length="257" mass="28011">MQSRQCLSRLSSNVGFSVSLIIHAVVVALFFLKHPFIEPKFNEAKPLKISVNSFKPISAPVFAPEPSVAPPAPPPPPITKPEPKKITPQEKPKPAPAPEPKPKPVKKEKPKPIEKIEPTPPAPPVVTSNEQIATPSQSVTSQNQANTNALGGAPTIGELNMETSANDERYIKIKQALAKHQKYPNNALKLNQQGVVKVSFKLHRDGSVSDIKIIDSSNFSLLDNGAIDTIKKATKDFPRLDNDVVVKIPLAYKLRRG</sequence>
<dbReference type="GO" id="GO:0015891">
    <property type="term" value="P:siderophore transport"/>
    <property type="evidence" value="ECO:0007669"/>
    <property type="project" value="InterPro"/>
</dbReference>
<dbReference type="AlphaFoldDB" id="A0A6G5QFY2"/>
<feature type="compositionally biased region" description="Basic and acidic residues" evidence="10">
    <location>
        <begin position="81"/>
        <end position="93"/>
    </location>
</feature>
<gene>
    <name evidence="13" type="primary">tonB1</name>
    <name evidence="13" type="ORF">CMUC_0798</name>
</gene>
<evidence type="ECO:0000256" key="7">
    <source>
        <dbReference type="ARBA" id="ARBA00022927"/>
    </source>
</evidence>
<dbReference type="PROSITE" id="PS52015">
    <property type="entry name" value="TONB_CTD"/>
    <property type="match status" value="1"/>
</dbReference>
<feature type="domain" description="TonB C-terminal" evidence="12">
    <location>
        <begin position="168"/>
        <end position="257"/>
    </location>
</feature>
<evidence type="ECO:0000256" key="9">
    <source>
        <dbReference type="ARBA" id="ARBA00023136"/>
    </source>
</evidence>
<dbReference type="GO" id="GO:0031992">
    <property type="term" value="F:energy transducer activity"/>
    <property type="evidence" value="ECO:0007669"/>
    <property type="project" value="InterPro"/>
</dbReference>
<dbReference type="NCBIfam" id="TIGR01352">
    <property type="entry name" value="tonB_Cterm"/>
    <property type="match status" value="1"/>
</dbReference>
<evidence type="ECO:0000256" key="4">
    <source>
        <dbReference type="ARBA" id="ARBA00022475"/>
    </source>
</evidence>
<organism evidence="13 14">
    <name type="scientific">Campylobacter mucosalis CCUG 21559</name>
    <dbReference type="NCBI Taxonomy" id="1032067"/>
    <lineage>
        <taxon>Bacteria</taxon>
        <taxon>Pseudomonadati</taxon>
        <taxon>Campylobacterota</taxon>
        <taxon>Epsilonproteobacteria</taxon>
        <taxon>Campylobacterales</taxon>
        <taxon>Campylobacteraceae</taxon>
        <taxon>Campylobacter</taxon>
    </lineage>
</organism>
<keyword evidence="14" id="KW-1185">Reference proteome</keyword>
<accession>A0A6G5QFY2</accession>
<evidence type="ECO:0000313" key="13">
    <source>
        <dbReference type="EMBL" id="QCD44595.1"/>
    </source>
</evidence>
<feature type="compositionally biased region" description="Basic and acidic residues" evidence="10">
    <location>
        <begin position="100"/>
        <end position="117"/>
    </location>
</feature>
<comment type="similarity">
    <text evidence="2">Belongs to the TonB family.</text>
</comment>
<evidence type="ECO:0000313" key="14">
    <source>
        <dbReference type="Proteomes" id="UP000503264"/>
    </source>
</evidence>
<proteinExistence type="inferred from homology"/>
<evidence type="ECO:0000256" key="8">
    <source>
        <dbReference type="ARBA" id="ARBA00022989"/>
    </source>
</evidence>
<evidence type="ECO:0000256" key="1">
    <source>
        <dbReference type="ARBA" id="ARBA00004383"/>
    </source>
</evidence>
<dbReference type="InterPro" id="IPR037682">
    <property type="entry name" value="TonB_C"/>
</dbReference>
<protein>
    <submittedName>
        <fullName evidence="13">Energy transduction protein TonB</fullName>
    </submittedName>
</protein>
<dbReference type="SUPFAM" id="SSF74653">
    <property type="entry name" value="TolA/TonB C-terminal domain"/>
    <property type="match status" value="1"/>
</dbReference>
<keyword evidence="6 11" id="KW-0812">Transmembrane</keyword>
<dbReference type="PANTHER" id="PTHR33446">
    <property type="entry name" value="PROTEIN TONB-RELATED"/>
    <property type="match status" value="1"/>
</dbReference>
<keyword evidence="3" id="KW-0813">Transport</keyword>
<dbReference type="GO" id="GO:0098797">
    <property type="term" value="C:plasma membrane protein complex"/>
    <property type="evidence" value="ECO:0007669"/>
    <property type="project" value="TreeGrafter"/>
</dbReference>
<dbReference type="Gene3D" id="3.30.1150.10">
    <property type="match status" value="1"/>
</dbReference>
<name>A0A6G5QFY2_9BACT</name>
<keyword evidence="5" id="KW-0997">Cell inner membrane</keyword>
<dbReference type="GO" id="GO:0055085">
    <property type="term" value="P:transmembrane transport"/>
    <property type="evidence" value="ECO:0007669"/>
    <property type="project" value="InterPro"/>
</dbReference>
<evidence type="ECO:0000256" key="11">
    <source>
        <dbReference type="SAM" id="Phobius"/>
    </source>
</evidence>